<evidence type="ECO:0000259" key="1">
    <source>
        <dbReference type="Pfam" id="PF16217"/>
    </source>
</evidence>
<dbReference type="InterPro" id="IPR038171">
    <property type="entry name" value="M64_N_sf"/>
</dbReference>
<reference evidence="2 3" key="1">
    <citation type="submission" date="2022-07" db="EMBL/GenBank/DDBJ databases">
        <title>Fecal culturing of patients with breast cancer.</title>
        <authorList>
            <person name="Teng N.M.Y."/>
            <person name="Kiu R."/>
            <person name="Evans R."/>
            <person name="Baker D.J."/>
            <person name="Zenner C."/>
            <person name="Robinson S.D."/>
            <person name="Hall L.J."/>
        </authorList>
    </citation>
    <scope>NUCLEOTIDE SEQUENCE [LARGE SCALE GENOMIC DNA]</scope>
    <source>
        <strain evidence="2 3">LH1063</strain>
    </source>
</reference>
<organism evidence="2 3">
    <name type="scientific">Coprobacter tertius</name>
    <dbReference type="NCBI Taxonomy" id="2944915"/>
    <lineage>
        <taxon>Bacteria</taxon>
        <taxon>Pseudomonadati</taxon>
        <taxon>Bacteroidota</taxon>
        <taxon>Bacteroidia</taxon>
        <taxon>Bacteroidales</taxon>
        <taxon>Barnesiellaceae</taxon>
        <taxon>Coprobacter</taxon>
    </lineage>
</organism>
<protein>
    <submittedName>
        <fullName evidence="2">IgA Peptidase M64</fullName>
    </submittedName>
</protein>
<feature type="domain" description="Peptidase M64 N-terminal" evidence="1">
    <location>
        <begin position="21"/>
        <end position="139"/>
    </location>
</feature>
<dbReference type="Pfam" id="PF09471">
    <property type="entry name" value="Peptidase_M64"/>
    <property type="match status" value="2"/>
</dbReference>
<accession>A0ABT1ML20</accession>
<gene>
    <name evidence="2" type="ORF">NMU02_13505</name>
</gene>
<keyword evidence="3" id="KW-1185">Reference proteome</keyword>
<name>A0ABT1ML20_9BACT</name>
<dbReference type="InterPro" id="IPR032625">
    <property type="entry name" value="M64_N"/>
</dbReference>
<dbReference type="Gene3D" id="2.60.40.3250">
    <property type="entry name" value="Peptidase M64, N-terminal domain"/>
    <property type="match status" value="1"/>
</dbReference>
<evidence type="ECO:0000313" key="3">
    <source>
        <dbReference type="Proteomes" id="UP001205603"/>
    </source>
</evidence>
<sequence>MKKSLTILSFFIFVITVSGQDFDTYFQDTTLRVDYLFSGNIKQQKISLDHLSSIPCWAGRRHNLDALPLEGNGQITMRDIATEEIIYRMSFSSLFQEWLTTDEAKRLSKGFENTFTLPYPRRTAEICVTLTDNRGKIAASLTHLIDPADILIEKKQKSPSHPFKYLLKNGSYKDCIDIAILAEGYTAAETELFYKDARIACDNLFSHEPFSKMKKRFNVIAVASASDNSGVSTPRHNDWRNTVFGSHFDTFYSPRYLTTKNVKTVHDILTGIPYEHIVILANTDVYGGGGIYNAFTLTSTHHDQFGPVIVHEFGHSFGGLADEYFYENDIFSESYPNDTEPWEQNITTLVDFGSKWKDMLAPGTPIPDKYTPKNGDCRTLGIYEGAGYSAKGVYRSTPDCRMKSNEAREFCPVCRRALERLILFYTE</sequence>
<comment type="caution">
    <text evidence="2">The sequence shown here is derived from an EMBL/GenBank/DDBJ whole genome shotgun (WGS) entry which is preliminary data.</text>
</comment>
<dbReference type="EMBL" id="JANDHW010000023">
    <property type="protein sequence ID" value="MCP9613109.1"/>
    <property type="molecule type" value="Genomic_DNA"/>
</dbReference>
<evidence type="ECO:0000313" key="2">
    <source>
        <dbReference type="EMBL" id="MCP9613109.1"/>
    </source>
</evidence>
<dbReference type="Proteomes" id="UP001205603">
    <property type="component" value="Unassembled WGS sequence"/>
</dbReference>
<dbReference type="RefSeq" id="WP_255028501.1">
    <property type="nucleotide sequence ID" value="NZ_JANDHW010000023.1"/>
</dbReference>
<dbReference type="InterPro" id="IPR019026">
    <property type="entry name" value="Peptidase_M64_IgA"/>
</dbReference>
<dbReference type="Pfam" id="PF16217">
    <property type="entry name" value="M64_N"/>
    <property type="match status" value="1"/>
</dbReference>
<dbReference type="InterPro" id="IPR024079">
    <property type="entry name" value="MetalloPept_cat_dom_sf"/>
</dbReference>
<dbReference type="Gene3D" id="3.40.390.10">
    <property type="entry name" value="Collagenase (Catalytic Domain)"/>
    <property type="match status" value="1"/>
</dbReference>
<proteinExistence type="predicted"/>